<dbReference type="HOGENOM" id="CLU_3146047_0_0_11"/>
<comment type="caution">
    <text evidence="1">The sequence shown here is derived from an EMBL/GenBank/DDBJ whole genome shotgun (WGS) entry which is preliminary data.</text>
</comment>
<sequence>MAEQVLEKAIELNPNVPRPNFLWYISLPLAPWKFLDTHPAHADTCIDRL</sequence>
<proteinExistence type="predicted"/>
<dbReference type="EMBL" id="ACEB01000031">
    <property type="protein sequence ID" value="EEG26360.1"/>
    <property type="molecule type" value="Genomic_DNA"/>
</dbReference>
<dbReference type="AlphaFoldDB" id="C0E5H5"/>
<accession>C0E5H5</accession>
<evidence type="ECO:0000313" key="1">
    <source>
        <dbReference type="EMBL" id="EEG26360.1"/>
    </source>
</evidence>
<organism evidence="1 2">
    <name type="scientific">Corynebacterium matruchotii ATCC 33806</name>
    <dbReference type="NCBI Taxonomy" id="566549"/>
    <lineage>
        <taxon>Bacteria</taxon>
        <taxon>Bacillati</taxon>
        <taxon>Actinomycetota</taxon>
        <taxon>Actinomycetes</taxon>
        <taxon>Mycobacteriales</taxon>
        <taxon>Corynebacteriaceae</taxon>
        <taxon>Corynebacterium</taxon>
    </lineage>
</organism>
<gene>
    <name evidence="1" type="ORF">CORMATOL_02252</name>
</gene>
<feature type="non-terminal residue" evidence="1">
    <location>
        <position position="49"/>
    </location>
</feature>
<protein>
    <submittedName>
        <fullName evidence="1">Uncharacterized protein</fullName>
    </submittedName>
</protein>
<name>C0E5H5_9CORY</name>
<reference evidence="1 2" key="1">
    <citation type="submission" date="2009-01" db="EMBL/GenBank/DDBJ databases">
        <authorList>
            <person name="Fulton L."/>
            <person name="Clifton S."/>
            <person name="Chinwalla A.T."/>
            <person name="Mitreva M."/>
            <person name="Sodergren E."/>
            <person name="Weinstock G."/>
            <person name="Clifton S."/>
            <person name="Dooling D.J."/>
            <person name="Fulton B."/>
            <person name="Minx P."/>
            <person name="Pepin K.H."/>
            <person name="Johnson M."/>
            <person name="Bhonagiri V."/>
            <person name="Nash W.E."/>
            <person name="Mardis E.R."/>
            <person name="Wilson R.K."/>
        </authorList>
    </citation>
    <scope>NUCLEOTIDE SEQUENCE [LARGE SCALE GENOMIC DNA]</scope>
    <source>
        <strain evidence="1 2">ATCC 33806</strain>
    </source>
</reference>
<evidence type="ECO:0000313" key="2">
    <source>
        <dbReference type="Proteomes" id="UP000006247"/>
    </source>
</evidence>
<dbReference type="Proteomes" id="UP000006247">
    <property type="component" value="Unassembled WGS sequence"/>
</dbReference>